<name>A0A8S2LCL0_9BILA</name>
<dbReference type="NCBIfam" id="TIGR01571">
    <property type="entry name" value="A_thal_Cys_rich"/>
    <property type="match status" value="1"/>
</dbReference>
<organism evidence="2 3">
    <name type="scientific">Rotaria magnacalcarata</name>
    <dbReference type="NCBI Taxonomy" id="392030"/>
    <lineage>
        <taxon>Eukaryota</taxon>
        <taxon>Metazoa</taxon>
        <taxon>Spiralia</taxon>
        <taxon>Gnathifera</taxon>
        <taxon>Rotifera</taxon>
        <taxon>Eurotatoria</taxon>
        <taxon>Bdelloidea</taxon>
        <taxon>Philodinida</taxon>
        <taxon>Philodinidae</taxon>
        <taxon>Rotaria</taxon>
    </lineage>
</organism>
<proteinExistence type="inferred from homology"/>
<dbReference type="InterPro" id="IPR006461">
    <property type="entry name" value="PLAC_motif_containing"/>
</dbReference>
<gene>
    <name evidence="2" type="ORF">BYL167_LOCUS8319</name>
</gene>
<protein>
    <submittedName>
        <fullName evidence="2">Uncharacterized protein</fullName>
    </submittedName>
</protein>
<reference evidence="2" key="1">
    <citation type="submission" date="2021-02" db="EMBL/GenBank/DDBJ databases">
        <authorList>
            <person name="Nowell W R."/>
        </authorList>
    </citation>
    <scope>NUCLEOTIDE SEQUENCE</scope>
</reference>
<dbReference type="Pfam" id="PF04749">
    <property type="entry name" value="PLAC8"/>
    <property type="match status" value="1"/>
</dbReference>
<dbReference type="PANTHER" id="PTHR15907">
    <property type="entry name" value="DUF614 FAMILY PROTEIN-RELATED"/>
    <property type="match status" value="1"/>
</dbReference>
<sequence length="175" mass="19450">MSLFGCCCLIHTVKRGQLRRKYSLEEGVCADCLMTCCCPPCAICQDAREIKVRGYARPPIIIIHQPVGSVSSIDDSSFVPMSIPGYDDPKEIIQDQLHVKETLLKLCDEIRPNLILATGGKVISPDHIKPELYELVLLLFNRVISALGDQLSYYKENFWSSTDNGCETSSSSSAY</sequence>
<evidence type="ECO:0000256" key="1">
    <source>
        <dbReference type="ARBA" id="ARBA00009024"/>
    </source>
</evidence>
<comment type="caution">
    <text evidence="2">The sequence shown here is derived from an EMBL/GenBank/DDBJ whole genome shotgun (WGS) entry which is preliminary data.</text>
</comment>
<dbReference type="EMBL" id="CAJOBH010002269">
    <property type="protein sequence ID" value="CAF3898073.1"/>
    <property type="molecule type" value="Genomic_DNA"/>
</dbReference>
<comment type="similarity">
    <text evidence="1">Belongs to the cornifelin family.</text>
</comment>
<dbReference type="AlphaFoldDB" id="A0A8S2LCL0"/>
<evidence type="ECO:0000313" key="3">
    <source>
        <dbReference type="Proteomes" id="UP000681967"/>
    </source>
</evidence>
<evidence type="ECO:0000313" key="2">
    <source>
        <dbReference type="EMBL" id="CAF3898073.1"/>
    </source>
</evidence>
<accession>A0A8S2LCL0</accession>
<dbReference type="Proteomes" id="UP000681967">
    <property type="component" value="Unassembled WGS sequence"/>
</dbReference>